<comment type="similarity">
    <text evidence="1 3">Belongs to the 3-beta-HSD family.</text>
</comment>
<accession>A0A6J8B6Y8</accession>
<keyword evidence="3" id="KW-0812">Transmembrane</keyword>
<dbReference type="GO" id="GO:0016616">
    <property type="term" value="F:oxidoreductase activity, acting on the CH-OH group of donors, NAD or NADP as acceptor"/>
    <property type="evidence" value="ECO:0007669"/>
    <property type="project" value="InterPro"/>
</dbReference>
<dbReference type="Proteomes" id="UP000507470">
    <property type="component" value="Unassembled WGS sequence"/>
</dbReference>
<proteinExistence type="inferred from homology"/>
<dbReference type="Gene3D" id="3.40.50.720">
    <property type="entry name" value="NAD(P)-binding Rossmann-like Domain"/>
    <property type="match status" value="1"/>
</dbReference>
<evidence type="ECO:0000313" key="5">
    <source>
        <dbReference type="EMBL" id="CAC5378349.1"/>
    </source>
</evidence>
<keyword evidence="3" id="KW-0472">Membrane</keyword>
<name>A0A6J8B6Y8_MYTCO</name>
<dbReference type="InterPro" id="IPR050177">
    <property type="entry name" value="Lipid_A_modif_metabolic_enz"/>
</dbReference>
<dbReference type="AlphaFoldDB" id="A0A6J8B6Y8"/>
<gene>
    <name evidence="5" type="ORF">MCOR_14560</name>
</gene>
<reference evidence="5 6" key="1">
    <citation type="submission" date="2020-06" db="EMBL/GenBank/DDBJ databases">
        <authorList>
            <person name="Li R."/>
            <person name="Bekaert M."/>
        </authorList>
    </citation>
    <scope>NUCLEOTIDE SEQUENCE [LARGE SCALE GENOMIC DNA]</scope>
    <source>
        <strain evidence="6">wild</strain>
    </source>
</reference>
<keyword evidence="3" id="KW-1133">Transmembrane helix</keyword>
<dbReference type="SUPFAM" id="SSF51735">
    <property type="entry name" value="NAD(P)-binding Rossmann-fold domains"/>
    <property type="match status" value="1"/>
</dbReference>
<evidence type="ECO:0000256" key="1">
    <source>
        <dbReference type="ARBA" id="ARBA00009219"/>
    </source>
</evidence>
<protein>
    <recommendedName>
        <fullName evidence="4">3-beta hydroxysteroid dehydrogenase/isomerase domain-containing protein</fullName>
    </recommendedName>
</protein>
<feature type="domain" description="3-beta hydroxysteroid dehydrogenase/isomerase" evidence="4">
    <location>
        <begin position="7"/>
        <end position="278"/>
    </location>
</feature>
<organism evidence="5 6">
    <name type="scientific">Mytilus coruscus</name>
    <name type="common">Sea mussel</name>
    <dbReference type="NCBI Taxonomy" id="42192"/>
    <lineage>
        <taxon>Eukaryota</taxon>
        <taxon>Metazoa</taxon>
        <taxon>Spiralia</taxon>
        <taxon>Lophotrochozoa</taxon>
        <taxon>Mollusca</taxon>
        <taxon>Bivalvia</taxon>
        <taxon>Autobranchia</taxon>
        <taxon>Pteriomorphia</taxon>
        <taxon>Mytilida</taxon>
        <taxon>Mytiloidea</taxon>
        <taxon>Mytilidae</taxon>
        <taxon>Mytilinae</taxon>
        <taxon>Mytilus</taxon>
    </lineage>
</organism>
<keyword evidence="6" id="KW-1185">Reference proteome</keyword>
<dbReference type="Pfam" id="PF01073">
    <property type="entry name" value="3Beta_HSD"/>
    <property type="match status" value="1"/>
</dbReference>
<feature type="transmembrane region" description="Helical" evidence="3">
    <location>
        <begin position="278"/>
        <end position="297"/>
    </location>
</feature>
<evidence type="ECO:0000313" key="6">
    <source>
        <dbReference type="Proteomes" id="UP000507470"/>
    </source>
</evidence>
<sequence>MASGVVLVTGGSGCLGQHVIKHLHLLGTVVKEIRILDVVKYEQKLDFEIRKPMKTYVGSITDQSMVNKACDGVDVVLHIASLIDWRLFPNHMTLHEVNVTGTETILKACKDKNVPYLIYCSSLSIFYGPREIKAGTETSVQPQTRLYFGAYAKTKLKAQRMVLGADGSTLKNGKSLRTLAILPLPLYGELDYHNITPSVQPFKDKTYTLIGPMTAHVHYSYAGNCAYMFIKAMEGIQRNPEVGGEYFFAADDTPPNIFPETIRPFFEQFNVKTTSWHIPYWLIMSFVFIVYCVFYVIRFFTPVDLVNLGFTTGSVSFLNTTCYVTYDKAKTLLGYKPLYDYKTSIEMSKKFYAKVV</sequence>
<dbReference type="EMBL" id="CACVKT020002567">
    <property type="protein sequence ID" value="CAC5378349.1"/>
    <property type="molecule type" value="Genomic_DNA"/>
</dbReference>
<dbReference type="InterPro" id="IPR036291">
    <property type="entry name" value="NAD(P)-bd_dom_sf"/>
</dbReference>
<evidence type="ECO:0000259" key="4">
    <source>
        <dbReference type="Pfam" id="PF01073"/>
    </source>
</evidence>
<dbReference type="FunFam" id="3.40.50.720:FF:000495">
    <property type="entry name" value="3 hydroxysteroid dehydrogenase, putative"/>
    <property type="match status" value="1"/>
</dbReference>
<dbReference type="OrthoDB" id="10262413at2759"/>
<dbReference type="PANTHER" id="PTHR43245:SF51">
    <property type="entry name" value="SHORT CHAIN DEHYDROGENASE_REDUCTASE FAMILY 42E, MEMBER 2"/>
    <property type="match status" value="1"/>
</dbReference>
<keyword evidence="2 3" id="KW-0560">Oxidoreductase</keyword>
<dbReference type="InterPro" id="IPR002225">
    <property type="entry name" value="3Beta_OHSteriod_DH/Estase"/>
</dbReference>
<dbReference type="PANTHER" id="PTHR43245">
    <property type="entry name" value="BIFUNCTIONAL POLYMYXIN RESISTANCE PROTEIN ARNA"/>
    <property type="match status" value="1"/>
</dbReference>
<dbReference type="GO" id="GO:0006694">
    <property type="term" value="P:steroid biosynthetic process"/>
    <property type="evidence" value="ECO:0007669"/>
    <property type="project" value="InterPro"/>
</dbReference>
<evidence type="ECO:0000256" key="3">
    <source>
        <dbReference type="RuleBase" id="RU004475"/>
    </source>
</evidence>
<evidence type="ECO:0000256" key="2">
    <source>
        <dbReference type="ARBA" id="ARBA00023002"/>
    </source>
</evidence>